<dbReference type="Pfam" id="PF01182">
    <property type="entry name" value="Glucosamine_iso"/>
    <property type="match status" value="1"/>
</dbReference>
<evidence type="ECO:0000259" key="1">
    <source>
        <dbReference type="Pfam" id="PF01182"/>
    </source>
</evidence>
<reference evidence="3" key="1">
    <citation type="journal article" date="2019" name="Int. J. Syst. Evol. Microbiol.">
        <title>The Global Catalogue of Microorganisms (GCM) 10K type strain sequencing project: providing services to taxonomists for standard genome sequencing and annotation.</title>
        <authorList>
            <consortium name="The Broad Institute Genomics Platform"/>
            <consortium name="The Broad Institute Genome Sequencing Center for Infectious Disease"/>
            <person name="Wu L."/>
            <person name="Ma J."/>
        </authorList>
    </citation>
    <scope>NUCLEOTIDE SEQUENCE [LARGE SCALE GENOMIC DNA]</scope>
    <source>
        <strain evidence="3">KCTC 42281</strain>
    </source>
</reference>
<accession>A0ABV7WX34</accession>
<evidence type="ECO:0000313" key="3">
    <source>
        <dbReference type="Proteomes" id="UP001595613"/>
    </source>
</evidence>
<keyword evidence="3" id="KW-1185">Reference proteome</keyword>
<dbReference type="RefSeq" id="WP_380094515.1">
    <property type="nucleotide sequence ID" value="NZ_JBHRYD010000001.1"/>
</dbReference>
<dbReference type="Gene3D" id="3.40.50.1360">
    <property type="match status" value="1"/>
</dbReference>
<name>A0ABV7WX34_9HYPH</name>
<dbReference type="InterPro" id="IPR037171">
    <property type="entry name" value="NagB/RpiA_transferase-like"/>
</dbReference>
<feature type="domain" description="Glucosamine/galactosamine-6-phosphate isomerase" evidence="1">
    <location>
        <begin position="8"/>
        <end position="230"/>
    </location>
</feature>
<comment type="caution">
    <text evidence="2">The sequence shown here is derived from an EMBL/GenBank/DDBJ whole genome shotgun (WGS) entry which is preliminary data.</text>
</comment>
<dbReference type="PANTHER" id="PTHR11280:SF6">
    <property type="entry name" value="GLUCOSAMINE-6-PHOSPHATE ISOMERASE NAGB"/>
    <property type="match status" value="1"/>
</dbReference>
<protein>
    <submittedName>
        <fullName evidence="2">Glucosamine-6-phosphate deaminase</fullName>
    </submittedName>
</protein>
<evidence type="ECO:0000313" key="2">
    <source>
        <dbReference type="EMBL" id="MFC3703592.1"/>
    </source>
</evidence>
<dbReference type="CDD" id="cd01399">
    <property type="entry name" value="GlcN6P_deaminase"/>
    <property type="match status" value="1"/>
</dbReference>
<sequence>MHIITHRSKDELGKAAAHQGAEAIRAAISRRGHANIIVATGASQFEMLEHLVKADVDFSKVTAFHLDEYVGISSDHPASFRRYLRERFAEKLPDLGEIIYVDGDAGDLEAEVARVGRRIAQLDIDVCFAGIGENGHLAFNDPPADFDTEAPYHVVELDDACRAQQMGEGWFATLDDVPLRAVSMSVRQILKSAAIILSVPDARKAKAVQAATEGPVSPQVPASILQRHDNVTLHLDQDSAALLKPSA</sequence>
<gene>
    <name evidence="2" type="ORF">ACFOOL_02330</name>
</gene>
<dbReference type="EMBL" id="JBHRYD010000001">
    <property type="protein sequence ID" value="MFC3703592.1"/>
    <property type="molecule type" value="Genomic_DNA"/>
</dbReference>
<dbReference type="InterPro" id="IPR006148">
    <property type="entry name" value="Glc/Gal-6P_isomerase"/>
</dbReference>
<dbReference type="SUPFAM" id="SSF100950">
    <property type="entry name" value="NagB/RpiA/CoA transferase-like"/>
    <property type="match status" value="1"/>
</dbReference>
<proteinExistence type="predicted"/>
<dbReference type="Proteomes" id="UP001595613">
    <property type="component" value="Unassembled WGS sequence"/>
</dbReference>
<dbReference type="PANTHER" id="PTHR11280">
    <property type="entry name" value="GLUCOSAMINE-6-PHOSPHATE ISOMERASE"/>
    <property type="match status" value="1"/>
</dbReference>
<dbReference type="InterPro" id="IPR004547">
    <property type="entry name" value="Glucosamine6P_isomerase"/>
</dbReference>
<organism evidence="2 3">
    <name type="scientific">Devosia honganensis</name>
    <dbReference type="NCBI Taxonomy" id="1610527"/>
    <lineage>
        <taxon>Bacteria</taxon>
        <taxon>Pseudomonadati</taxon>
        <taxon>Pseudomonadota</taxon>
        <taxon>Alphaproteobacteria</taxon>
        <taxon>Hyphomicrobiales</taxon>
        <taxon>Devosiaceae</taxon>
        <taxon>Devosia</taxon>
    </lineage>
</organism>